<reference evidence="1 2" key="1">
    <citation type="submission" date="2021-02" db="EMBL/GenBank/DDBJ databases">
        <title>De Novo genome assembly of isolated myxobacteria.</title>
        <authorList>
            <person name="Stevens D.C."/>
        </authorList>
    </citation>
    <scope>NUCLEOTIDE SEQUENCE [LARGE SCALE GENOMIC DNA]</scope>
    <source>
        <strain evidence="1 2">SCHIC003</strain>
    </source>
</reference>
<keyword evidence="2" id="KW-1185">Reference proteome</keyword>
<organism evidence="1 2">
    <name type="scientific">Myxococcus landrumensis</name>
    <dbReference type="NCBI Taxonomy" id="2813577"/>
    <lineage>
        <taxon>Bacteria</taxon>
        <taxon>Pseudomonadati</taxon>
        <taxon>Myxococcota</taxon>
        <taxon>Myxococcia</taxon>
        <taxon>Myxococcales</taxon>
        <taxon>Cystobacterineae</taxon>
        <taxon>Myxococcaceae</taxon>
        <taxon>Myxococcus</taxon>
    </lineage>
</organism>
<evidence type="ECO:0000313" key="2">
    <source>
        <dbReference type="Proteomes" id="UP000663090"/>
    </source>
</evidence>
<dbReference type="EMBL" id="CP071091">
    <property type="protein sequence ID" value="QSQ18534.1"/>
    <property type="molecule type" value="Genomic_DNA"/>
</dbReference>
<protein>
    <recommendedName>
        <fullName evidence="3">Lipoprotein</fullName>
    </recommendedName>
</protein>
<proteinExistence type="predicted"/>
<gene>
    <name evidence="1" type="ORF">JY572_36295</name>
</gene>
<dbReference type="Proteomes" id="UP000663090">
    <property type="component" value="Chromosome"/>
</dbReference>
<name>A0ABX7NJI0_9BACT</name>
<accession>A0ABX7NJI0</accession>
<evidence type="ECO:0000313" key="1">
    <source>
        <dbReference type="EMBL" id="QSQ18534.1"/>
    </source>
</evidence>
<sequence length="247" mass="26336">MVLASLLAAPVLARPAATLEDLRALAAQKSWAELLERAEELPPAARSDTWRTLVTEAATAAVESATAPDDKDPFAVARKAHALRQRYAFLAKAPGFSSARDARGLKDLERCLESKKSDCIDTYRELAADASTETTLQAARLVKRGHFAYVAMPLFAAAVRGGKEAGACKDEALAEAVLAALDLPTTDARAGDARKVGFEWCWSALGARLKTATVGASAYFLANTCVPMRARKALTELQDDLCKDAGL</sequence>
<evidence type="ECO:0008006" key="3">
    <source>
        <dbReference type="Google" id="ProtNLM"/>
    </source>
</evidence>